<feature type="domain" description="DUF397" evidence="2">
    <location>
        <begin position="9"/>
        <end position="61"/>
    </location>
</feature>
<dbReference type="EMBL" id="JBHSIT010000007">
    <property type="protein sequence ID" value="MFC4910414.1"/>
    <property type="molecule type" value="Genomic_DNA"/>
</dbReference>
<evidence type="ECO:0000256" key="1">
    <source>
        <dbReference type="SAM" id="MobiDB-lite"/>
    </source>
</evidence>
<evidence type="ECO:0000259" key="2">
    <source>
        <dbReference type="Pfam" id="PF04149"/>
    </source>
</evidence>
<evidence type="ECO:0000313" key="3">
    <source>
        <dbReference type="EMBL" id="MFC4910414.1"/>
    </source>
</evidence>
<accession>A0ABV9U3F0</accession>
<sequence>MFVDGPPTLEWRRSSHSSSKGQCVEVASMPHARAVRDSKDPDGPRLMLRPETWGSLAAAIKSHDDS</sequence>
<protein>
    <submittedName>
        <fullName evidence="3">DUF397 domain-containing protein</fullName>
    </submittedName>
</protein>
<evidence type="ECO:0000313" key="4">
    <source>
        <dbReference type="Proteomes" id="UP001595872"/>
    </source>
</evidence>
<dbReference type="Pfam" id="PF04149">
    <property type="entry name" value="DUF397"/>
    <property type="match status" value="1"/>
</dbReference>
<organism evidence="3 4">
    <name type="scientific">Actinomadura gamaensis</name>
    <dbReference type="NCBI Taxonomy" id="1763541"/>
    <lineage>
        <taxon>Bacteria</taxon>
        <taxon>Bacillati</taxon>
        <taxon>Actinomycetota</taxon>
        <taxon>Actinomycetes</taxon>
        <taxon>Streptosporangiales</taxon>
        <taxon>Thermomonosporaceae</taxon>
        <taxon>Actinomadura</taxon>
    </lineage>
</organism>
<reference evidence="4" key="1">
    <citation type="journal article" date="2019" name="Int. J. Syst. Evol. Microbiol.">
        <title>The Global Catalogue of Microorganisms (GCM) 10K type strain sequencing project: providing services to taxonomists for standard genome sequencing and annotation.</title>
        <authorList>
            <consortium name="The Broad Institute Genomics Platform"/>
            <consortium name="The Broad Institute Genome Sequencing Center for Infectious Disease"/>
            <person name="Wu L."/>
            <person name="Ma J."/>
        </authorList>
    </citation>
    <scope>NUCLEOTIDE SEQUENCE [LARGE SCALE GENOMIC DNA]</scope>
    <source>
        <strain evidence="4">KLKA75</strain>
    </source>
</reference>
<dbReference type="InterPro" id="IPR007278">
    <property type="entry name" value="DUF397"/>
</dbReference>
<dbReference type="RefSeq" id="WP_378258750.1">
    <property type="nucleotide sequence ID" value="NZ_JBHSIT010000007.1"/>
</dbReference>
<comment type="caution">
    <text evidence="3">The sequence shown here is derived from an EMBL/GenBank/DDBJ whole genome shotgun (WGS) entry which is preliminary data.</text>
</comment>
<proteinExistence type="predicted"/>
<feature type="region of interest" description="Disordered" evidence="1">
    <location>
        <begin position="1"/>
        <end position="23"/>
    </location>
</feature>
<dbReference type="Proteomes" id="UP001595872">
    <property type="component" value="Unassembled WGS sequence"/>
</dbReference>
<keyword evidence="4" id="KW-1185">Reference proteome</keyword>
<name>A0ABV9U3F0_9ACTN</name>
<gene>
    <name evidence="3" type="ORF">ACFPCY_24085</name>
</gene>